<evidence type="ECO:0008006" key="3">
    <source>
        <dbReference type="Google" id="ProtNLM"/>
    </source>
</evidence>
<dbReference type="Proteomes" id="UP000776983">
    <property type="component" value="Unassembled WGS sequence"/>
</dbReference>
<protein>
    <recommendedName>
        <fullName evidence="3">Acetone carboxylase gamma subunit</fullName>
    </recommendedName>
</protein>
<reference evidence="1 2" key="1">
    <citation type="submission" date="2020-07" db="EMBL/GenBank/DDBJ databases">
        <title>Pusillimonas sp. nov., isolated from poultry manure in Taiwan.</title>
        <authorList>
            <person name="Lin S.-Y."/>
            <person name="Tang Y.-S."/>
            <person name="Young C.-C."/>
        </authorList>
    </citation>
    <scope>NUCLEOTIDE SEQUENCE [LARGE SCALE GENOMIC DNA]</scope>
    <source>
        <strain evidence="1 2">CC-YST705</strain>
    </source>
</reference>
<sequence length="95" mass="10005">MTTRISPTLVRLDAGSDRGICCAACGHVLSPADSAGHWKDNAVLQTASVAQLPGWSAAVHPDLVLRQFVCNGCGHLLDSEIALKEDPFLYDSVSG</sequence>
<accession>A0ABS8CGB4</accession>
<keyword evidence="2" id="KW-1185">Reference proteome</keyword>
<gene>
    <name evidence="1" type="ORF">H0484_14105</name>
</gene>
<dbReference type="RefSeq" id="WP_226955292.1">
    <property type="nucleotide sequence ID" value="NZ_JACDXW010000010.1"/>
</dbReference>
<proteinExistence type="predicted"/>
<comment type="caution">
    <text evidence="1">The sequence shown here is derived from an EMBL/GenBank/DDBJ whole genome shotgun (WGS) entry which is preliminary data.</text>
</comment>
<evidence type="ECO:0000313" key="2">
    <source>
        <dbReference type="Proteomes" id="UP000776983"/>
    </source>
</evidence>
<evidence type="ECO:0000313" key="1">
    <source>
        <dbReference type="EMBL" id="MCB5364877.1"/>
    </source>
</evidence>
<name>A0ABS8CGB4_9BURK</name>
<organism evidence="1 2">
    <name type="scientific">Mesopusillimonas faecipullorum</name>
    <dbReference type="NCBI Taxonomy" id="2755040"/>
    <lineage>
        <taxon>Bacteria</taxon>
        <taxon>Pseudomonadati</taxon>
        <taxon>Pseudomonadota</taxon>
        <taxon>Betaproteobacteria</taxon>
        <taxon>Burkholderiales</taxon>
        <taxon>Alcaligenaceae</taxon>
        <taxon>Mesopusillimonas</taxon>
    </lineage>
</organism>
<dbReference type="EMBL" id="JACDXW010000010">
    <property type="protein sequence ID" value="MCB5364877.1"/>
    <property type="molecule type" value="Genomic_DNA"/>
</dbReference>